<evidence type="ECO:0000256" key="1">
    <source>
        <dbReference type="ARBA" id="ARBA00006484"/>
    </source>
</evidence>
<dbReference type="EMBL" id="STGJ01000001">
    <property type="protein sequence ID" value="TIC86838.1"/>
    <property type="molecule type" value="Genomic_DNA"/>
</dbReference>
<dbReference type="Pfam" id="PF13561">
    <property type="entry name" value="adh_short_C2"/>
    <property type="match status" value="1"/>
</dbReference>
<dbReference type="PANTHER" id="PTHR24321">
    <property type="entry name" value="DEHYDROGENASES, SHORT CHAIN"/>
    <property type="match status" value="1"/>
</dbReference>
<dbReference type="SUPFAM" id="SSF51735">
    <property type="entry name" value="NAD(P)-binding Rossmann-fold domains"/>
    <property type="match status" value="1"/>
</dbReference>
<evidence type="ECO:0000313" key="4">
    <source>
        <dbReference type="Proteomes" id="UP000308891"/>
    </source>
</evidence>
<comment type="similarity">
    <text evidence="1">Belongs to the short-chain dehydrogenases/reductases (SDR) family.</text>
</comment>
<dbReference type="RefSeq" id="WP_136550849.1">
    <property type="nucleotide sequence ID" value="NZ_STGJ01000001.1"/>
</dbReference>
<keyword evidence="4" id="KW-1185">Reference proteome</keyword>
<accession>A0A4T0V530</accession>
<keyword evidence="2" id="KW-0560">Oxidoreductase</keyword>
<organism evidence="3 4">
    <name type="scientific">Crenobacter intestini</name>
    <dbReference type="NCBI Taxonomy" id="2563443"/>
    <lineage>
        <taxon>Bacteria</taxon>
        <taxon>Pseudomonadati</taxon>
        <taxon>Pseudomonadota</taxon>
        <taxon>Betaproteobacteria</taxon>
        <taxon>Neisseriales</taxon>
        <taxon>Neisseriaceae</taxon>
        <taxon>Crenobacter</taxon>
    </lineage>
</organism>
<dbReference type="InterPro" id="IPR036291">
    <property type="entry name" value="NAD(P)-bd_dom_sf"/>
</dbReference>
<dbReference type="AlphaFoldDB" id="A0A4T0V530"/>
<name>A0A4T0V530_9NEIS</name>
<evidence type="ECO:0000256" key="2">
    <source>
        <dbReference type="ARBA" id="ARBA00023002"/>
    </source>
</evidence>
<dbReference type="InterPro" id="IPR002347">
    <property type="entry name" value="SDR_fam"/>
</dbReference>
<dbReference type="Proteomes" id="UP000308891">
    <property type="component" value="Unassembled WGS sequence"/>
</dbReference>
<comment type="caution">
    <text evidence="3">The sequence shown here is derived from an EMBL/GenBank/DDBJ whole genome shotgun (WGS) entry which is preliminary data.</text>
</comment>
<dbReference type="PRINTS" id="PR00081">
    <property type="entry name" value="GDHRDH"/>
</dbReference>
<dbReference type="GO" id="GO:0016491">
    <property type="term" value="F:oxidoreductase activity"/>
    <property type="evidence" value="ECO:0007669"/>
    <property type="project" value="UniProtKB-KW"/>
</dbReference>
<gene>
    <name evidence="3" type="ORF">E5K04_00015</name>
</gene>
<dbReference type="Gene3D" id="3.40.50.720">
    <property type="entry name" value="NAD(P)-binding Rossmann-like Domain"/>
    <property type="match status" value="1"/>
</dbReference>
<reference evidence="3 4" key="1">
    <citation type="submission" date="2019-04" db="EMBL/GenBank/DDBJ databases">
        <title>Crenobacter sp. nov.</title>
        <authorList>
            <person name="Shi S."/>
        </authorList>
    </citation>
    <scope>NUCLEOTIDE SEQUENCE [LARGE SCALE GENOMIC DNA]</scope>
    <source>
        <strain evidence="3 4">GY 70310</strain>
    </source>
</reference>
<dbReference type="PANTHER" id="PTHR24321:SF8">
    <property type="entry name" value="ESTRADIOL 17-BETA-DEHYDROGENASE 8-RELATED"/>
    <property type="match status" value="1"/>
</dbReference>
<proteinExistence type="inferred from homology"/>
<sequence length="254" mass="25418">MASIVITGSASGIGAATAAMLREAGHQVVGVDVAGAEVCVDLSSAAGRAAAIDGALTRCGGRIDALVLCAGLGATHAPEKIASVNYFGVSELLDGFKGALEAGTMKSVVVVASVAATHGEWEGSPLREAFLAGDEEKARALCAATGHAAAAYAASKHAVVCDVRRRAAAWGARGVRLNAVAPGAVETPLLQQSIADPVVGKATAAFIPPLGRRAEPAEIAQVIGFLLSDAASYVHGSLLVVDGGIDALARPCRF</sequence>
<evidence type="ECO:0000313" key="3">
    <source>
        <dbReference type="EMBL" id="TIC86838.1"/>
    </source>
</evidence>
<dbReference type="OrthoDB" id="9786435at2"/>
<protein>
    <submittedName>
        <fullName evidence="3">SDR family oxidoreductase</fullName>
    </submittedName>
</protein>